<gene>
    <name evidence="1" type="ORF">EKD16_17375</name>
</gene>
<sequence length="142" mass="15668">MDDAAHPPADPFTEGWSEPRLFTLAEARSLMPEVHRHADELVNLRADLAELAADLRGGDSALGGRAELKAAEARLTELQTWFADNGIEVKGVAPLLIDFPALLDGVSVRLCWLEGETELAWYHRTDLGFVARRPLPEHTSPF</sequence>
<dbReference type="InterPro" id="IPR018699">
    <property type="entry name" value="DUF2203"/>
</dbReference>
<reference evidence="1 2" key="1">
    <citation type="submission" date="2019-02" db="EMBL/GenBank/DDBJ databases">
        <authorList>
            <person name="Khodamoradi S."/>
            <person name="Hahnke R.L."/>
            <person name="Kaempfer P."/>
            <person name="Schumann P."/>
            <person name="Rohde M."/>
            <person name="Steinert M."/>
            <person name="Luzhetskyy A."/>
            <person name="Wink J."/>
            <person name="Ruckert C."/>
        </authorList>
    </citation>
    <scope>NUCLEOTIDE SEQUENCE [LARGE SCALE GENOMIC DNA]</scope>
    <source>
        <strain evidence="1 2">M2</strain>
    </source>
</reference>
<dbReference type="Proteomes" id="UP000292235">
    <property type="component" value="Chromosome"/>
</dbReference>
<name>A0A4P6Q3V7_9ACTN</name>
<dbReference type="KEGG" id="strr:EKD16_17375"/>
<dbReference type="OrthoDB" id="9802910at2"/>
<keyword evidence="2" id="KW-1185">Reference proteome</keyword>
<proteinExistence type="predicted"/>
<dbReference type="Pfam" id="PF09969">
    <property type="entry name" value="DUF2203"/>
    <property type="match status" value="1"/>
</dbReference>
<evidence type="ECO:0000313" key="2">
    <source>
        <dbReference type="Proteomes" id="UP000292235"/>
    </source>
</evidence>
<evidence type="ECO:0008006" key="3">
    <source>
        <dbReference type="Google" id="ProtNLM"/>
    </source>
</evidence>
<accession>A0A4P6Q3V7</accession>
<organism evidence="1 2">
    <name type="scientific">Streptomonospora litoralis</name>
    <dbReference type="NCBI Taxonomy" id="2498135"/>
    <lineage>
        <taxon>Bacteria</taxon>
        <taxon>Bacillati</taxon>
        <taxon>Actinomycetota</taxon>
        <taxon>Actinomycetes</taxon>
        <taxon>Streptosporangiales</taxon>
        <taxon>Nocardiopsidaceae</taxon>
        <taxon>Streptomonospora</taxon>
    </lineage>
</organism>
<protein>
    <recommendedName>
        <fullName evidence="3">DUF2203 domain-containing protein</fullName>
    </recommendedName>
</protein>
<dbReference type="AlphaFoldDB" id="A0A4P6Q3V7"/>
<dbReference type="RefSeq" id="WP_131099282.1">
    <property type="nucleotide sequence ID" value="NZ_CP036455.1"/>
</dbReference>
<dbReference type="EMBL" id="CP036455">
    <property type="protein sequence ID" value="QBI55243.1"/>
    <property type="molecule type" value="Genomic_DNA"/>
</dbReference>
<dbReference type="PIRSF" id="PIRSF016498">
    <property type="entry name" value="UCP016498"/>
    <property type="match status" value="1"/>
</dbReference>
<evidence type="ECO:0000313" key="1">
    <source>
        <dbReference type="EMBL" id="QBI55243.1"/>
    </source>
</evidence>